<dbReference type="InterPro" id="IPR042102">
    <property type="entry name" value="RNA_pol_Rpb1_3_sf"/>
</dbReference>
<evidence type="ECO:0000256" key="9">
    <source>
        <dbReference type="ARBA" id="ARBA00022842"/>
    </source>
</evidence>
<dbReference type="Gene3D" id="1.10.274.100">
    <property type="entry name" value="RNA polymerase Rpb1, domain 3"/>
    <property type="match status" value="1"/>
</dbReference>
<dbReference type="Proteomes" id="UP000623467">
    <property type="component" value="Unassembled WGS sequence"/>
</dbReference>
<name>A0A8H6ZDJ7_9AGAR</name>
<keyword evidence="7" id="KW-0479">Metal-binding</keyword>
<dbReference type="Pfam" id="PF04992">
    <property type="entry name" value="RNA_pol_Rpb1_6"/>
    <property type="match status" value="1"/>
</dbReference>
<dbReference type="Pfam" id="PF04990">
    <property type="entry name" value="RNA_pol_Rpb1_7"/>
    <property type="match status" value="2"/>
</dbReference>
<dbReference type="FunFam" id="1.10.274.100:FF:000001">
    <property type="entry name" value="DNA-directed RNA polymerase subunit"/>
    <property type="match status" value="1"/>
</dbReference>
<evidence type="ECO:0000256" key="3">
    <source>
        <dbReference type="ARBA" id="ARBA00012418"/>
    </source>
</evidence>
<dbReference type="Pfam" id="PF04983">
    <property type="entry name" value="RNA_pol_Rpb1_3"/>
    <property type="match status" value="1"/>
</dbReference>
<evidence type="ECO:0000256" key="4">
    <source>
        <dbReference type="ARBA" id="ARBA00022478"/>
    </source>
</evidence>
<evidence type="ECO:0000256" key="11">
    <source>
        <dbReference type="ARBA" id="ARBA00023163"/>
    </source>
</evidence>
<keyword evidence="10" id="KW-0238">DNA-binding</keyword>
<dbReference type="EMBL" id="JACAZH010000003">
    <property type="protein sequence ID" value="KAF7373700.1"/>
    <property type="molecule type" value="Genomic_DNA"/>
</dbReference>
<dbReference type="InterPro" id="IPR007081">
    <property type="entry name" value="RNA_pol_Rpb1_5"/>
</dbReference>
<dbReference type="GO" id="GO:0006351">
    <property type="term" value="P:DNA-templated transcription"/>
    <property type="evidence" value="ECO:0007669"/>
    <property type="project" value="InterPro"/>
</dbReference>
<dbReference type="SUPFAM" id="SSF64484">
    <property type="entry name" value="beta and beta-prime subunits of DNA dependent RNA-polymerase"/>
    <property type="match status" value="1"/>
</dbReference>
<comment type="catalytic activity">
    <reaction evidence="13">
        <text>RNA(n) + a ribonucleoside 5'-triphosphate = RNA(n+1) + diphosphate</text>
        <dbReference type="Rhea" id="RHEA:21248"/>
        <dbReference type="Rhea" id="RHEA-COMP:14527"/>
        <dbReference type="Rhea" id="RHEA-COMP:17342"/>
        <dbReference type="ChEBI" id="CHEBI:33019"/>
        <dbReference type="ChEBI" id="CHEBI:61557"/>
        <dbReference type="ChEBI" id="CHEBI:140395"/>
        <dbReference type="EC" id="2.7.7.6"/>
    </reaction>
</comment>
<keyword evidence="4" id="KW-0240">DNA-directed RNA polymerase</keyword>
<dbReference type="Gene3D" id="1.10.150.390">
    <property type="match status" value="1"/>
</dbReference>
<dbReference type="InterPro" id="IPR038593">
    <property type="entry name" value="RNA_pol_Rpb1_7_sf"/>
</dbReference>
<dbReference type="InterPro" id="IPR007075">
    <property type="entry name" value="RNA_pol_Rpb1_6"/>
</dbReference>
<dbReference type="GO" id="GO:0003899">
    <property type="term" value="F:DNA-directed RNA polymerase activity"/>
    <property type="evidence" value="ECO:0007669"/>
    <property type="project" value="UniProtKB-EC"/>
</dbReference>
<dbReference type="FunFam" id="1.10.150.390:FF:000001">
    <property type="entry name" value="DNA-directed RNA polymerase subunit"/>
    <property type="match status" value="1"/>
</dbReference>
<dbReference type="InterPro" id="IPR000722">
    <property type="entry name" value="RNA_pol_asu"/>
</dbReference>
<comment type="caution">
    <text evidence="15">The sequence shown here is derived from an EMBL/GenBank/DDBJ whole genome shotgun (WGS) entry which is preliminary data.</text>
</comment>
<dbReference type="Pfam" id="PF04998">
    <property type="entry name" value="RNA_pol_Rpb1_5"/>
    <property type="match status" value="1"/>
</dbReference>
<proteinExistence type="inferred from homology"/>
<keyword evidence="8" id="KW-0862">Zinc</keyword>
<keyword evidence="12" id="KW-0539">Nucleus</keyword>
<evidence type="ECO:0000256" key="10">
    <source>
        <dbReference type="ARBA" id="ARBA00023125"/>
    </source>
</evidence>
<evidence type="ECO:0000256" key="6">
    <source>
        <dbReference type="ARBA" id="ARBA00022695"/>
    </source>
</evidence>
<reference evidence="15" key="1">
    <citation type="submission" date="2020-05" db="EMBL/GenBank/DDBJ databases">
        <title>Mycena genomes resolve the evolution of fungal bioluminescence.</title>
        <authorList>
            <person name="Tsai I.J."/>
        </authorList>
    </citation>
    <scope>NUCLEOTIDE SEQUENCE</scope>
    <source>
        <strain evidence="15">160909Yilan</strain>
    </source>
</reference>
<dbReference type="PANTHER" id="PTHR19376:SF37">
    <property type="entry name" value="DNA-DIRECTED RNA POLYMERASE II SUBUNIT RPB1"/>
    <property type="match status" value="1"/>
</dbReference>
<dbReference type="InterPro" id="IPR006592">
    <property type="entry name" value="RNA_pol_N"/>
</dbReference>
<dbReference type="FunFam" id="2.40.40.20:FF:000019">
    <property type="entry name" value="DNA-directed RNA polymerase II subunit RPB1"/>
    <property type="match status" value="1"/>
</dbReference>
<keyword evidence="11" id="KW-0804">Transcription</keyword>
<evidence type="ECO:0000256" key="8">
    <source>
        <dbReference type="ARBA" id="ARBA00022833"/>
    </source>
</evidence>
<evidence type="ECO:0000259" key="14">
    <source>
        <dbReference type="SMART" id="SM00663"/>
    </source>
</evidence>
<gene>
    <name evidence="15" type="ORF">MSAN_00581000</name>
</gene>
<dbReference type="EC" id="2.7.7.6" evidence="3"/>
<keyword evidence="6" id="KW-0548">Nucleotidyltransferase</keyword>
<dbReference type="CDD" id="cd02584">
    <property type="entry name" value="RNAP_II_Rpb1_C"/>
    <property type="match status" value="1"/>
</dbReference>
<dbReference type="AlphaFoldDB" id="A0A8H6ZDJ7"/>
<feature type="domain" description="RNA polymerase N-terminal" evidence="14">
    <location>
        <begin position="1"/>
        <end position="120"/>
    </location>
</feature>
<evidence type="ECO:0000256" key="12">
    <source>
        <dbReference type="ARBA" id="ARBA00023242"/>
    </source>
</evidence>
<sequence length="871" mass="96978">MPSFNTDGFVERHLKDRDFVLSNRQPSLHKMSTISHRVKLMLYSTFRLNLFVTPPYNADGDEMNIHVPQSEETRAELSQIAWVPRQASRAHTSFVIISPQANKPVMGIVQDALCGIRKFTLRDTFLDWNQVQNILLWVPEWDGTVPIPAIIKPKPLWTGKQILSLVIPRGINISRNPDDKNSKSHPVFDDGMLIENGEIIFGIVEDQQGGLVHVIFREKGPEAMRQLFTGLQMEVFSTPWLGVKPAAAGDDPLSRQAQEDAILRFRMQLRATFASRRVLEKFHLNHEAFDWFLGEVESKFNQSIANPGVRCGTLAAQSIGEPATQMTLNTFHYAGVSSKSVTLGVPCLKEIINDISGDATLAQAVAHELEYTSLRTVTSAVEIWYGPDPSSTLIEEDAGFVEDFFAIPDEEVESKLHLHSPFPTAESFKTDLFVIWNEDNSDKFIIRCQVLGGGDKDHDGMGSIEEDISLRQLEDTVLNLVSLCGVPSIRKVCLLQHNKTVIEDDGSINVRKKEEWVLETEGVNLKTVTCIDGVNFKQTYSNSCIEIFNALGIEAAHAAILRELRSVTEFDGSYMNHRHLALLCDLMTHWRTLMVITHHGINRTDTGALMRYSFEETVEILMEAAAVGEKDDCHGVAENVMFGQMAPMGTDSFEVVLDSRDDPLRLELASMTGQCLQRRSSIFLALGGQWCRRWPEFHLAVSLGSSFATVLAQYILAHVAGIRATVAFRGSYITFRDIAIRYVAILRSWRPWADVANILPQVIDDFAFARILTGGSTILTHFSFILSDIATVYTNPTFAVVAEVFANITDGLAVFPKILPDLANILSSIACVFSSLACLQPNIHIVVSVEPVAKFGQNDSKPRLPGISSCD</sequence>
<comment type="similarity">
    <text evidence="2">Belongs to the RNA polymerase beta' chain family.</text>
</comment>
<dbReference type="GO" id="GO:0003677">
    <property type="term" value="F:DNA binding"/>
    <property type="evidence" value="ECO:0007669"/>
    <property type="project" value="UniProtKB-KW"/>
</dbReference>
<organism evidence="15 16">
    <name type="scientific">Mycena sanguinolenta</name>
    <dbReference type="NCBI Taxonomy" id="230812"/>
    <lineage>
        <taxon>Eukaryota</taxon>
        <taxon>Fungi</taxon>
        <taxon>Dikarya</taxon>
        <taxon>Basidiomycota</taxon>
        <taxon>Agaricomycotina</taxon>
        <taxon>Agaricomycetes</taxon>
        <taxon>Agaricomycetidae</taxon>
        <taxon>Agaricales</taxon>
        <taxon>Marasmiineae</taxon>
        <taxon>Mycenaceae</taxon>
        <taxon>Mycena</taxon>
    </lineage>
</organism>
<accession>A0A8H6ZDJ7</accession>
<dbReference type="Pfam" id="PF00623">
    <property type="entry name" value="RNA_pol_Rpb1_2"/>
    <property type="match status" value="1"/>
</dbReference>
<dbReference type="GO" id="GO:0046872">
    <property type="term" value="F:metal ion binding"/>
    <property type="evidence" value="ECO:0007669"/>
    <property type="project" value="UniProtKB-KW"/>
</dbReference>
<dbReference type="SMART" id="SM00663">
    <property type="entry name" value="RPOLA_N"/>
    <property type="match status" value="1"/>
</dbReference>
<keyword evidence="5" id="KW-0808">Transferase</keyword>
<comment type="subcellular location">
    <subcellularLocation>
        <location evidence="1">Nucleus</location>
    </subcellularLocation>
</comment>
<evidence type="ECO:0000256" key="2">
    <source>
        <dbReference type="ARBA" id="ARBA00006460"/>
    </source>
</evidence>
<evidence type="ECO:0000256" key="13">
    <source>
        <dbReference type="ARBA" id="ARBA00048552"/>
    </source>
</evidence>
<keyword evidence="16" id="KW-1185">Reference proteome</keyword>
<dbReference type="Gene3D" id="3.30.1360.140">
    <property type="match status" value="2"/>
</dbReference>
<evidence type="ECO:0000256" key="7">
    <source>
        <dbReference type="ARBA" id="ARBA00022723"/>
    </source>
</evidence>
<dbReference type="GO" id="GO:0005665">
    <property type="term" value="C:RNA polymerase II, core complex"/>
    <property type="evidence" value="ECO:0007669"/>
    <property type="project" value="TreeGrafter"/>
</dbReference>
<dbReference type="InterPro" id="IPR007066">
    <property type="entry name" value="RNA_pol_Rpb1_3"/>
</dbReference>
<keyword evidence="9" id="KW-0460">Magnesium</keyword>
<evidence type="ECO:0000256" key="5">
    <source>
        <dbReference type="ARBA" id="ARBA00022679"/>
    </source>
</evidence>
<evidence type="ECO:0000313" key="15">
    <source>
        <dbReference type="EMBL" id="KAF7373700.1"/>
    </source>
</evidence>
<dbReference type="InterPro" id="IPR007073">
    <property type="entry name" value="RNA_pol_Rpb1_7"/>
</dbReference>
<evidence type="ECO:0000313" key="16">
    <source>
        <dbReference type="Proteomes" id="UP000623467"/>
    </source>
</evidence>
<dbReference type="Gene3D" id="2.40.40.20">
    <property type="match status" value="1"/>
</dbReference>
<dbReference type="InterPro" id="IPR045867">
    <property type="entry name" value="DNA-dir_RpoC_beta_prime"/>
</dbReference>
<dbReference type="PANTHER" id="PTHR19376">
    <property type="entry name" value="DNA-DIRECTED RNA POLYMERASE"/>
    <property type="match status" value="1"/>
</dbReference>
<evidence type="ECO:0000256" key="1">
    <source>
        <dbReference type="ARBA" id="ARBA00004123"/>
    </source>
</evidence>
<protein>
    <recommendedName>
        <fullName evidence="3">DNA-directed RNA polymerase</fullName>
        <ecNumber evidence="3">2.7.7.6</ecNumber>
    </recommendedName>
</protein>
<dbReference type="OrthoDB" id="3240828at2759"/>